<evidence type="ECO:0000256" key="4">
    <source>
        <dbReference type="SAM" id="MobiDB-lite"/>
    </source>
</evidence>
<feature type="region of interest" description="Disordered" evidence="4">
    <location>
        <begin position="359"/>
        <end position="382"/>
    </location>
</feature>
<feature type="compositionally biased region" description="Low complexity" evidence="4">
    <location>
        <begin position="300"/>
        <end position="314"/>
    </location>
</feature>
<name>A0A0C9XPJ0_9AGAR</name>
<dbReference type="STRING" id="1095629.A0A0C9XPJ0"/>
<dbReference type="Pfam" id="PF05769">
    <property type="entry name" value="SIKE"/>
    <property type="match status" value="1"/>
</dbReference>
<evidence type="ECO:0000256" key="3">
    <source>
        <dbReference type="SAM" id="Coils"/>
    </source>
</evidence>
<reference evidence="6" key="2">
    <citation type="submission" date="2015-01" db="EMBL/GenBank/DDBJ databases">
        <title>Evolutionary Origins and Diversification of the Mycorrhizal Mutualists.</title>
        <authorList>
            <consortium name="DOE Joint Genome Institute"/>
            <consortium name="Mycorrhizal Genomics Consortium"/>
            <person name="Kohler A."/>
            <person name="Kuo A."/>
            <person name="Nagy L.G."/>
            <person name="Floudas D."/>
            <person name="Copeland A."/>
            <person name="Barry K.W."/>
            <person name="Cichocki N."/>
            <person name="Veneault-Fourrey C."/>
            <person name="LaButti K."/>
            <person name="Lindquist E.A."/>
            <person name="Lipzen A."/>
            <person name="Lundell T."/>
            <person name="Morin E."/>
            <person name="Murat C."/>
            <person name="Riley R."/>
            <person name="Ohm R."/>
            <person name="Sun H."/>
            <person name="Tunlid A."/>
            <person name="Henrissat B."/>
            <person name="Grigoriev I.V."/>
            <person name="Hibbett D.S."/>
            <person name="Martin F."/>
        </authorList>
    </citation>
    <scope>NUCLEOTIDE SEQUENCE [LARGE SCALE GENOMIC DNA]</scope>
    <source>
        <strain evidence="6">LaAM-08-1</strain>
    </source>
</reference>
<reference evidence="5 6" key="1">
    <citation type="submission" date="2014-04" db="EMBL/GenBank/DDBJ databases">
        <authorList>
            <consortium name="DOE Joint Genome Institute"/>
            <person name="Kuo A."/>
            <person name="Kohler A."/>
            <person name="Nagy L.G."/>
            <person name="Floudas D."/>
            <person name="Copeland A."/>
            <person name="Barry K.W."/>
            <person name="Cichocki N."/>
            <person name="Veneault-Fourrey C."/>
            <person name="LaButti K."/>
            <person name="Lindquist E.A."/>
            <person name="Lipzen A."/>
            <person name="Lundell T."/>
            <person name="Morin E."/>
            <person name="Murat C."/>
            <person name="Sun H."/>
            <person name="Tunlid A."/>
            <person name="Henrissat B."/>
            <person name="Grigoriev I.V."/>
            <person name="Hibbett D.S."/>
            <person name="Martin F."/>
            <person name="Nordberg H.P."/>
            <person name="Cantor M.N."/>
            <person name="Hua S.X."/>
        </authorList>
    </citation>
    <scope>NUCLEOTIDE SEQUENCE [LARGE SCALE GENOMIC DNA]</scope>
    <source>
        <strain evidence="5 6">LaAM-08-1</strain>
    </source>
</reference>
<feature type="region of interest" description="Disordered" evidence="4">
    <location>
        <begin position="268"/>
        <end position="314"/>
    </location>
</feature>
<dbReference type="PANTHER" id="PTHR39472">
    <property type="entry name" value="EXPRESSED PROTEIN"/>
    <property type="match status" value="1"/>
</dbReference>
<dbReference type="EMBL" id="KN838681">
    <property type="protein sequence ID" value="KIJ97917.1"/>
    <property type="molecule type" value="Genomic_DNA"/>
</dbReference>
<protein>
    <submittedName>
        <fullName evidence="5">Unplaced genomic scaffold K443scaffold_146, whole genome shotgun sequence</fullName>
    </submittedName>
</protein>
<comment type="similarity">
    <text evidence="1">Belongs to the SIKE family.</text>
</comment>
<evidence type="ECO:0000313" key="5">
    <source>
        <dbReference type="EMBL" id="KIJ97917.1"/>
    </source>
</evidence>
<evidence type="ECO:0000313" key="6">
    <source>
        <dbReference type="Proteomes" id="UP000054477"/>
    </source>
</evidence>
<keyword evidence="2 3" id="KW-0175">Coiled coil</keyword>
<dbReference type="HOGENOM" id="CLU_052711_0_0_1"/>
<proteinExistence type="inferred from homology"/>
<dbReference type="Proteomes" id="UP000054477">
    <property type="component" value="Unassembled WGS sequence"/>
</dbReference>
<accession>A0A0C9XPJ0</accession>
<keyword evidence="6" id="KW-1185">Reference proteome</keyword>
<feature type="coiled-coil region" evidence="3">
    <location>
        <begin position="76"/>
        <end position="103"/>
    </location>
</feature>
<dbReference type="PANTHER" id="PTHR39472:SF1">
    <property type="entry name" value="EXPRESSED PROTEIN"/>
    <property type="match status" value="1"/>
</dbReference>
<evidence type="ECO:0000256" key="2">
    <source>
        <dbReference type="ARBA" id="ARBA00023054"/>
    </source>
</evidence>
<dbReference type="AlphaFoldDB" id="A0A0C9XPJ0"/>
<dbReference type="OrthoDB" id="21214at2759"/>
<organism evidence="5 6">
    <name type="scientific">Laccaria amethystina LaAM-08-1</name>
    <dbReference type="NCBI Taxonomy" id="1095629"/>
    <lineage>
        <taxon>Eukaryota</taxon>
        <taxon>Fungi</taxon>
        <taxon>Dikarya</taxon>
        <taxon>Basidiomycota</taxon>
        <taxon>Agaricomycotina</taxon>
        <taxon>Agaricomycetes</taxon>
        <taxon>Agaricomycetidae</taxon>
        <taxon>Agaricales</taxon>
        <taxon>Agaricineae</taxon>
        <taxon>Hydnangiaceae</taxon>
        <taxon>Laccaria</taxon>
    </lineage>
</organism>
<gene>
    <name evidence="5" type="ORF">K443DRAFT_681193</name>
</gene>
<dbReference type="InterPro" id="IPR008555">
    <property type="entry name" value="SIKE"/>
</dbReference>
<sequence>MDNELIRVWQLVNELSEQLAQNQKLANTLHSQAGSLKDQATHASSGFALRRFNTDITKETFESELERMNAQIIIENQTLLQENKQLSVLLKEYENTMETIMAKFRNHALAAQKHELTLTRHYETLLLARDSQNLSNDLTLSTNMSQSLHRLSHHLRGLLRTMAGENPDDPQHQNIDPDYDGSGFGVVDVKELETLLEALDERGTGGYAGTDGRGDWAMEREAEISRLERENEELRALLGIGEGSMAAQGVSVDLERVESGRYSTYLSSSLRKGPRHFQQEGSGDSFPPLTRTPYLNWDSPNAAQQQPQGPGNNAIQRVVDLQPGMRMGPQARRTGIFGAGQQRGGFTGGAGRQLVIGVVGGQGTPPGPPSLWANQPASPAPPFIERSWQAQGATSIDIGNR</sequence>
<evidence type="ECO:0000256" key="1">
    <source>
        <dbReference type="ARBA" id="ARBA00005537"/>
    </source>
</evidence>